<dbReference type="GO" id="GO:0009279">
    <property type="term" value="C:cell outer membrane"/>
    <property type="evidence" value="ECO:0007669"/>
    <property type="project" value="UniProtKB-SubCell"/>
</dbReference>
<dbReference type="Pfam" id="PF07980">
    <property type="entry name" value="SusD_RagB"/>
    <property type="match status" value="1"/>
</dbReference>
<feature type="domain" description="SusD-like N-terminal" evidence="7">
    <location>
        <begin position="46"/>
        <end position="254"/>
    </location>
</feature>
<comment type="subcellular location">
    <subcellularLocation>
        <location evidence="1">Cell outer membrane</location>
    </subcellularLocation>
</comment>
<accession>A0A1M7H878</accession>
<evidence type="ECO:0000259" key="6">
    <source>
        <dbReference type="Pfam" id="PF07980"/>
    </source>
</evidence>
<evidence type="ECO:0000259" key="7">
    <source>
        <dbReference type="Pfam" id="PF14322"/>
    </source>
</evidence>
<gene>
    <name evidence="8" type="ORF">SAMN05444267_103924</name>
</gene>
<sequence length="629" mass="71006">MQLTHVADLFYQALISLFKSNIMKKNKFLAILFSIVGLLSLNSCEDYLDVESLSNTAEKQQFDSASDTFSALVGVYNSTMGDNTYGQRMNLILSQSGDDMRTSGDYNANDRRGISCFGAIPTNTELLRPFLDTYAGIERANLVIKNIPISPVYQTGTAADKKLMDRYLGEALTLRAHFYHDLIKNWGDVPFQDVPSADLTDLYLAKTDRDIIYDKILDDLLKAESLVPWRSEGATTAQRISKGAVKGLRARIALARAGYSLRRAPQQMLQGSNPQKYYQIAYDECKDIINSGQHQLNPSYEGLFRSLHTNTQDATNEVIYAIGAFGGNSRTDSKIGYYNGLRHDDTDWKSSGGISAIPVYFYEFTKYDLRRDINIAIFRVSTTKQEELQTSINWNDGKFRKSWSSITGTSQNLGIDWPLLRYSDILLMFAEADNELHNGPSADAINAVMSVRQRAYAGNLGQLGTIPTGKTAFFNYLVKERQLEFGGEGLRKYDLIRWNLLETKINETRQKLTQFMNGTGDYANVPEYIFYKKATYTPTKTAQQNVLDMDYYTTTGVAKADIFYSPNQSVATPSGYTKVNWRLAMTQPYISGDPIKSYAYYFQPNKRELLPLALDVVNSNYNLTQDYGY</sequence>
<dbReference type="EMBL" id="FRAV01000039">
    <property type="protein sequence ID" value="SHM24566.1"/>
    <property type="molecule type" value="Genomic_DNA"/>
</dbReference>
<evidence type="ECO:0000313" key="9">
    <source>
        <dbReference type="Proteomes" id="UP000184364"/>
    </source>
</evidence>
<evidence type="ECO:0000256" key="5">
    <source>
        <dbReference type="ARBA" id="ARBA00023237"/>
    </source>
</evidence>
<dbReference type="AlphaFoldDB" id="A0A1M7H878"/>
<dbReference type="Proteomes" id="UP000184364">
    <property type="component" value="Unassembled WGS sequence"/>
</dbReference>
<protein>
    <submittedName>
        <fullName evidence="8">Starch-binding associating with outer membrane</fullName>
    </submittedName>
</protein>
<dbReference type="InterPro" id="IPR011990">
    <property type="entry name" value="TPR-like_helical_dom_sf"/>
</dbReference>
<dbReference type="Pfam" id="PF14322">
    <property type="entry name" value="SusD-like_3"/>
    <property type="match status" value="1"/>
</dbReference>
<feature type="domain" description="RagB/SusD" evidence="6">
    <location>
        <begin position="398"/>
        <end position="629"/>
    </location>
</feature>
<evidence type="ECO:0000256" key="1">
    <source>
        <dbReference type="ARBA" id="ARBA00004442"/>
    </source>
</evidence>
<dbReference type="InterPro" id="IPR033985">
    <property type="entry name" value="SusD-like_N"/>
</dbReference>
<keyword evidence="5" id="KW-0998">Cell outer membrane</keyword>
<dbReference type="SUPFAM" id="SSF48452">
    <property type="entry name" value="TPR-like"/>
    <property type="match status" value="1"/>
</dbReference>
<keyword evidence="3" id="KW-0732">Signal</keyword>
<proteinExistence type="inferred from homology"/>
<evidence type="ECO:0000256" key="3">
    <source>
        <dbReference type="ARBA" id="ARBA00022729"/>
    </source>
</evidence>
<dbReference type="STRING" id="1302687.SAMN05444267_103924"/>
<dbReference type="Gene3D" id="1.25.40.390">
    <property type="match status" value="1"/>
</dbReference>
<evidence type="ECO:0000256" key="4">
    <source>
        <dbReference type="ARBA" id="ARBA00023136"/>
    </source>
</evidence>
<keyword evidence="4" id="KW-0472">Membrane</keyword>
<evidence type="ECO:0000256" key="2">
    <source>
        <dbReference type="ARBA" id="ARBA00006275"/>
    </source>
</evidence>
<comment type="similarity">
    <text evidence="2">Belongs to the SusD family.</text>
</comment>
<name>A0A1M7H878_9FLAO</name>
<evidence type="ECO:0000313" key="8">
    <source>
        <dbReference type="EMBL" id="SHM24566.1"/>
    </source>
</evidence>
<reference evidence="9" key="1">
    <citation type="submission" date="2016-11" db="EMBL/GenBank/DDBJ databases">
        <authorList>
            <person name="Varghese N."/>
            <person name="Submissions S."/>
        </authorList>
    </citation>
    <scope>NUCLEOTIDE SEQUENCE [LARGE SCALE GENOMIC DNA]</scope>
    <source>
        <strain evidence="9">DSM 26899</strain>
    </source>
</reference>
<dbReference type="InterPro" id="IPR012944">
    <property type="entry name" value="SusD_RagB_dom"/>
</dbReference>
<organism evidence="8 9">
    <name type="scientific">Chryseobacterium polytrichastri</name>
    <dbReference type="NCBI Taxonomy" id="1302687"/>
    <lineage>
        <taxon>Bacteria</taxon>
        <taxon>Pseudomonadati</taxon>
        <taxon>Bacteroidota</taxon>
        <taxon>Flavobacteriia</taxon>
        <taxon>Flavobacteriales</taxon>
        <taxon>Weeksellaceae</taxon>
        <taxon>Chryseobacterium group</taxon>
        <taxon>Chryseobacterium</taxon>
    </lineage>
</organism>
<keyword evidence="9" id="KW-1185">Reference proteome</keyword>